<sequence>MWLSHPEFPNAVRDARDSPVDLSNAMAKFVEKARVWNKEVFGKLFHSKKRVVARLRCVQTALSTNPNNFLVDLEKELRVEFTKISKLEEDLWAMKSRITWLVKGIPVFIIPRRWSVEEETNSLA</sequence>
<evidence type="ECO:0000313" key="1">
    <source>
        <dbReference type="EMBL" id="KAK9988380.1"/>
    </source>
</evidence>
<dbReference type="EMBL" id="JAZDWU010000010">
    <property type="protein sequence ID" value="KAK9988380.1"/>
    <property type="molecule type" value="Genomic_DNA"/>
</dbReference>
<keyword evidence="2" id="KW-1185">Reference proteome</keyword>
<protein>
    <submittedName>
        <fullName evidence="1">Uncharacterized protein</fullName>
    </submittedName>
</protein>
<gene>
    <name evidence="1" type="ORF">SO802_028619</name>
</gene>
<dbReference type="AlphaFoldDB" id="A0AAW2BWA5"/>
<comment type="caution">
    <text evidence="1">The sequence shown here is derived from an EMBL/GenBank/DDBJ whole genome shotgun (WGS) entry which is preliminary data.</text>
</comment>
<proteinExistence type="predicted"/>
<reference evidence="1 2" key="1">
    <citation type="submission" date="2024-01" db="EMBL/GenBank/DDBJ databases">
        <title>A telomere-to-telomere, gap-free genome of sweet tea (Lithocarpus litseifolius).</title>
        <authorList>
            <person name="Zhou J."/>
        </authorList>
    </citation>
    <scope>NUCLEOTIDE SEQUENCE [LARGE SCALE GENOMIC DNA]</scope>
    <source>
        <strain evidence="1">Zhou-2022a</strain>
        <tissue evidence="1">Leaf</tissue>
    </source>
</reference>
<accession>A0AAW2BWA5</accession>
<organism evidence="1 2">
    <name type="scientific">Lithocarpus litseifolius</name>
    <dbReference type="NCBI Taxonomy" id="425828"/>
    <lineage>
        <taxon>Eukaryota</taxon>
        <taxon>Viridiplantae</taxon>
        <taxon>Streptophyta</taxon>
        <taxon>Embryophyta</taxon>
        <taxon>Tracheophyta</taxon>
        <taxon>Spermatophyta</taxon>
        <taxon>Magnoliopsida</taxon>
        <taxon>eudicotyledons</taxon>
        <taxon>Gunneridae</taxon>
        <taxon>Pentapetalae</taxon>
        <taxon>rosids</taxon>
        <taxon>fabids</taxon>
        <taxon>Fagales</taxon>
        <taxon>Fagaceae</taxon>
        <taxon>Lithocarpus</taxon>
    </lineage>
</organism>
<name>A0AAW2BWA5_9ROSI</name>
<evidence type="ECO:0000313" key="2">
    <source>
        <dbReference type="Proteomes" id="UP001459277"/>
    </source>
</evidence>
<dbReference type="Proteomes" id="UP001459277">
    <property type="component" value="Unassembled WGS sequence"/>
</dbReference>